<name>A0ABY5S5V9_9BACL</name>
<proteinExistence type="predicted"/>
<accession>A0ABY5S5V9</accession>
<dbReference type="Proteomes" id="UP001057877">
    <property type="component" value="Chromosome"/>
</dbReference>
<dbReference type="RefSeq" id="WP_258385178.1">
    <property type="nucleotide sequence ID" value="NZ_CP091430.1"/>
</dbReference>
<evidence type="ECO:0000256" key="1">
    <source>
        <dbReference type="SAM" id="SignalP"/>
    </source>
</evidence>
<keyword evidence="1" id="KW-0732">Signal</keyword>
<dbReference type="InterPro" id="IPR008928">
    <property type="entry name" value="6-hairpin_glycosidase_sf"/>
</dbReference>
<organism evidence="3 4">
    <name type="scientific">Paenibacillus spongiae</name>
    <dbReference type="NCBI Taxonomy" id="2909671"/>
    <lineage>
        <taxon>Bacteria</taxon>
        <taxon>Bacillati</taxon>
        <taxon>Bacillota</taxon>
        <taxon>Bacilli</taxon>
        <taxon>Bacillales</taxon>
        <taxon>Paenibacillaceae</taxon>
        <taxon>Paenibacillus</taxon>
    </lineage>
</organism>
<keyword evidence="4" id="KW-1185">Reference proteome</keyword>
<dbReference type="Pfam" id="PF03663">
    <property type="entry name" value="Glyco_hydro_76"/>
    <property type="match status" value="1"/>
</dbReference>
<dbReference type="Pfam" id="PF00754">
    <property type="entry name" value="F5_F8_type_C"/>
    <property type="match status" value="2"/>
</dbReference>
<feature type="chain" id="PRO_5045818413" evidence="1">
    <location>
        <begin position="27"/>
        <end position="638"/>
    </location>
</feature>
<dbReference type="EMBL" id="CP091430">
    <property type="protein sequence ID" value="UVI29089.1"/>
    <property type="molecule type" value="Genomic_DNA"/>
</dbReference>
<dbReference type="Gene3D" id="2.60.120.260">
    <property type="entry name" value="Galactose-binding domain-like"/>
    <property type="match status" value="2"/>
</dbReference>
<feature type="signal peptide" evidence="1">
    <location>
        <begin position="1"/>
        <end position="26"/>
    </location>
</feature>
<evidence type="ECO:0000313" key="4">
    <source>
        <dbReference type="Proteomes" id="UP001057877"/>
    </source>
</evidence>
<feature type="domain" description="F5/8 type C" evidence="2">
    <location>
        <begin position="486"/>
        <end position="637"/>
    </location>
</feature>
<evidence type="ECO:0000313" key="3">
    <source>
        <dbReference type="EMBL" id="UVI29089.1"/>
    </source>
</evidence>
<dbReference type="InterPro" id="IPR008979">
    <property type="entry name" value="Galactose-bd-like_sf"/>
</dbReference>
<sequence>MSLFKKRVAAIILALTLLMPYGMAHAESNKYSTIGSAIASGLQGWYNENNGLWDSTGWWNSANALEAIIDYSSQSGSTEFLHVIANTYEKHQAGNFLNHYYDDEGWWALAWIKAYDLTKEQRYLDMAKTIFEDMKGAWDSICSGGVWWNKDRSYKNAITNELFLTIAARLHQRTPGDAGEGSYLDWAEKEWAWFQSSGMINSDNLVNDGLNNTCSNNGDVTWTYNQGVILGGLIELSKIKGDAQYLNTAKAIADAAITTLVNSDGILQEPCDENGCGGDGPSFKGIFMRNLNYLYDTTHDIKYRKFIEKSVDSLWANRNSLNQIGVKWYAPADTFSAASQHSALDAVNGLVKKVPTGSSALLNVAPGGSATSSEPCDAAQGPINAIDGKVKPSSKFCTQAADKWLQVDLGAQYKLSEFAVYHAGAAGDDLALNTKSYNIQISQDGIHWTKVAERSGNTANVTTHHILQTSARYVKLNITDTASNPAIIAEFAIYGEPSPDGPNLALYKAGSGSQSCAASEGPEKAFDGAFKQNSKFCSGSPEKWLQVDLGSSVEVSKFVIKHAGFGGENPKWNTRDYSILVSEDGTTWSAVVQAADNAASETSHSITPVLARYVKLAITNAGSDNVTRIYEVEVYGGQ</sequence>
<protein>
    <submittedName>
        <fullName evidence="3">Discoidin domain-containing protein</fullName>
    </submittedName>
</protein>
<dbReference type="PANTHER" id="PTHR47791">
    <property type="entry name" value="MEIOTICALLY UP-REGULATED GENE 191 PROTEIN"/>
    <property type="match status" value="1"/>
</dbReference>
<dbReference type="PANTHER" id="PTHR47791:SF1">
    <property type="entry name" value="ENDO MANNANASE, GH76 FAMILY (EUROFUNG)"/>
    <property type="match status" value="1"/>
</dbReference>
<reference evidence="3" key="1">
    <citation type="submission" date="2022-01" db="EMBL/GenBank/DDBJ databases">
        <title>Paenibacillus spongiae sp. nov., isolated from marine sponge.</title>
        <authorList>
            <person name="Li Z."/>
            <person name="Zhang M."/>
        </authorList>
    </citation>
    <scope>NUCLEOTIDE SEQUENCE</scope>
    <source>
        <strain evidence="3">PHS-Z3</strain>
    </source>
</reference>
<dbReference type="InterPro" id="IPR053169">
    <property type="entry name" value="MUG_Protein"/>
</dbReference>
<dbReference type="InterPro" id="IPR005198">
    <property type="entry name" value="Glyco_hydro_76"/>
</dbReference>
<dbReference type="PROSITE" id="PS50022">
    <property type="entry name" value="FA58C_3"/>
    <property type="match status" value="2"/>
</dbReference>
<dbReference type="SUPFAM" id="SSF49785">
    <property type="entry name" value="Galactose-binding domain-like"/>
    <property type="match status" value="2"/>
</dbReference>
<feature type="domain" description="F5/8 type C" evidence="2">
    <location>
        <begin position="356"/>
        <end position="476"/>
    </location>
</feature>
<evidence type="ECO:0000259" key="2">
    <source>
        <dbReference type="PROSITE" id="PS50022"/>
    </source>
</evidence>
<gene>
    <name evidence="3" type="ORF">L1F29_27200</name>
</gene>
<dbReference type="Gene3D" id="1.50.10.20">
    <property type="match status" value="1"/>
</dbReference>
<dbReference type="SUPFAM" id="SSF48208">
    <property type="entry name" value="Six-hairpin glycosidases"/>
    <property type="match status" value="1"/>
</dbReference>
<dbReference type="InterPro" id="IPR000421">
    <property type="entry name" value="FA58C"/>
</dbReference>